<dbReference type="AlphaFoldDB" id="A0A5C5Z188"/>
<dbReference type="OrthoDB" id="9811314at2"/>
<dbReference type="PANTHER" id="PTHR11851:SF49">
    <property type="entry name" value="MITOCHONDRIAL-PROCESSING PEPTIDASE SUBUNIT ALPHA"/>
    <property type="match status" value="1"/>
</dbReference>
<dbReference type="InterPro" id="IPR050361">
    <property type="entry name" value="MPP/UQCRC_Complex"/>
</dbReference>
<feature type="domain" description="Peptidase M16 N-terminal" evidence="5">
    <location>
        <begin position="14"/>
        <end position="160"/>
    </location>
</feature>
<dbReference type="PANTHER" id="PTHR11851">
    <property type="entry name" value="METALLOPROTEASE"/>
    <property type="match status" value="1"/>
</dbReference>
<evidence type="ECO:0000259" key="6">
    <source>
        <dbReference type="Pfam" id="PF05193"/>
    </source>
</evidence>
<feature type="domain" description="Peptidase M16 C-terminal" evidence="6">
    <location>
        <begin position="169"/>
        <end position="345"/>
    </location>
</feature>
<keyword evidence="7" id="KW-0645">Protease</keyword>
<dbReference type="GO" id="GO:0046872">
    <property type="term" value="F:metal ion binding"/>
    <property type="evidence" value="ECO:0007669"/>
    <property type="project" value="InterPro"/>
</dbReference>
<dbReference type="Pfam" id="PF05193">
    <property type="entry name" value="Peptidase_M16_C"/>
    <property type="match status" value="1"/>
</dbReference>
<dbReference type="EMBL" id="SJPJ01000001">
    <property type="protein sequence ID" value="TWT81069.1"/>
    <property type="molecule type" value="Genomic_DNA"/>
</dbReference>
<dbReference type="EC" id="3.4.24.55" evidence="7"/>
<dbReference type="GO" id="GO:0006508">
    <property type="term" value="P:proteolysis"/>
    <property type="evidence" value="ECO:0007669"/>
    <property type="project" value="UniProtKB-KW"/>
</dbReference>
<dbReference type="Pfam" id="PF00675">
    <property type="entry name" value="Peptidase_M16"/>
    <property type="match status" value="1"/>
</dbReference>
<sequence>MAQFRTHTLSNGLRVAAEIDHRCYSTAIGYFVHAGARNETDRESGLSHFLEHMMFKGTATRTAADVNRQLDELGGNSNAYTSEEQTVYYATVLPKFQDRLVDLLTDMLSPSLAKDDFDTERQVILEEIAKYEDQPPFGAFERVMEIYYGPRGLGRRVLGTKESIESMRVEAMQDFFNRRYRPENIVMAATGNVDFDGLIASLETLTQSWPDRPKPAAPPSDDPSSLPEGIAIDANLEIEDASQAYLVRIHRGPSMASEDRYASRILASILGDEGGSRLFWELIDTGRAETATAWPQEFADSGAWFSYLVCEPEKLKSNAKLMEGVMTRTANDGVTTEELEQAKNKAMARCIMQSERPSNRLFSVGSRYLTQQNYVSTDELLERFKSIDEQMIGRVAKEYLLESPTQVIASATSVEA</sequence>
<dbReference type="Gene3D" id="3.30.830.10">
    <property type="entry name" value="Metalloenzyme, LuxS/M16 peptidase-like"/>
    <property type="match status" value="2"/>
</dbReference>
<evidence type="ECO:0000256" key="2">
    <source>
        <dbReference type="ARBA" id="ARBA00007261"/>
    </source>
</evidence>
<comment type="similarity">
    <text evidence="2 3">Belongs to the peptidase M16 family.</text>
</comment>
<comment type="cofactor">
    <cofactor evidence="1">
        <name>Zn(2+)</name>
        <dbReference type="ChEBI" id="CHEBI:29105"/>
    </cofactor>
</comment>
<dbReference type="RefSeq" id="WP_146396625.1">
    <property type="nucleotide sequence ID" value="NZ_SJPJ01000001.1"/>
</dbReference>
<comment type="caution">
    <text evidence="7">The sequence shown here is derived from an EMBL/GenBank/DDBJ whole genome shotgun (WGS) entry which is preliminary data.</text>
</comment>
<name>A0A5C5Z188_9BACT</name>
<evidence type="ECO:0000313" key="7">
    <source>
        <dbReference type="EMBL" id="TWT81069.1"/>
    </source>
</evidence>
<gene>
    <name evidence="7" type="primary">ptrA_1</name>
    <name evidence="7" type="ORF">CA13_25160</name>
</gene>
<dbReference type="InterPro" id="IPR011249">
    <property type="entry name" value="Metalloenz_LuxS/M16"/>
</dbReference>
<proteinExistence type="inferred from homology"/>
<dbReference type="InterPro" id="IPR001431">
    <property type="entry name" value="Pept_M16_Zn_BS"/>
</dbReference>
<evidence type="ECO:0000256" key="4">
    <source>
        <dbReference type="SAM" id="MobiDB-lite"/>
    </source>
</evidence>
<dbReference type="PROSITE" id="PS00143">
    <property type="entry name" value="INSULINASE"/>
    <property type="match status" value="1"/>
</dbReference>
<evidence type="ECO:0000313" key="8">
    <source>
        <dbReference type="Proteomes" id="UP000315010"/>
    </source>
</evidence>
<reference evidence="7 8" key="1">
    <citation type="submission" date="2019-02" db="EMBL/GenBank/DDBJ databases">
        <title>Deep-cultivation of Planctomycetes and their phenomic and genomic characterization uncovers novel biology.</title>
        <authorList>
            <person name="Wiegand S."/>
            <person name="Jogler M."/>
            <person name="Boedeker C."/>
            <person name="Pinto D."/>
            <person name="Vollmers J."/>
            <person name="Rivas-Marin E."/>
            <person name="Kohn T."/>
            <person name="Peeters S.H."/>
            <person name="Heuer A."/>
            <person name="Rast P."/>
            <person name="Oberbeckmann S."/>
            <person name="Bunk B."/>
            <person name="Jeske O."/>
            <person name="Meyerdierks A."/>
            <person name="Storesund J.E."/>
            <person name="Kallscheuer N."/>
            <person name="Luecker S."/>
            <person name="Lage O.M."/>
            <person name="Pohl T."/>
            <person name="Merkel B.J."/>
            <person name="Hornburger P."/>
            <person name="Mueller R.-W."/>
            <person name="Bruemmer F."/>
            <person name="Labrenz M."/>
            <person name="Spormann A.M."/>
            <person name="Op Den Camp H."/>
            <person name="Overmann J."/>
            <person name="Amann R."/>
            <person name="Jetten M.S.M."/>
            <person name="Mascher T."/>
            <person name="Medema M.H."/>
            <person name="Devos D.P."/>
            <person name="Kaster A.-K."/>
            <person name="Ovreas L."/>
            <person name="Rohde M."/>
            <person name="Galperin M.Y."/>
            <person name="Jogler C."/>
        </authorList>
    </citation>
    <scope>NUCLEOTIDE SEQUENCE [LARGE SCALE GENOMIC DNA]</scope>
    <source>
        <strain evidence="7 8">CA13</strain>
    </source>
</reference>
<dbReference type="GO" id="GO:0004222">
    <property type="term" value="F:metalloendopeptidase activity"/>
    <property type="evidence" value="ECO:0007669"/>
    <property type="project" value="UniProtKB-EC"/>
</dbReference>
<dbReference type="InterPro" id="IPR011765">
    <property type="entry name" value="Pept_M16_N"/>
</dbReference>
<feature type="region of interest" description="Disordered" evidence="4">
    <location>
        <begin position="208"/>
        <end position="227"/>
    </location>
</feature>
<evidence type="ECO:0000256" key="3">
    <source>
        <dbReference type="RuleBase" id="RU004447"/>
    </source>
</evidence>
<keyword evidence="8" id="KW-1185">Reference proteome</keyword>
<evidence type="ECO:0000256" key="1">
    <source>
        <dbReference type="ARBA" id="ARBA00001947"/>
    </source>
</evidence>
<organism evidence="7 8">
    <name type="scientific">Novipirellula herctigrandis</name>
    <dbReference type="NCBI Taxonomy" id="2527986"/>
    <lineage>
        <taxon>Bacteria</taxon>
        <taxon>Pseudomonadati</taxon>
        <taxon>Planctomycetota</taxon>
        <taxon>Planctomycetia</taxon>
        <taxon>Pirellulales</taxon>
        <taxon>Pirellulaceae</taxon>
        <taxon>Novipirellula</taxon>
    </lineage>
</organism>
<accession>A0A5C5Z188</accession>
<evidence type="ECO:0000259" key="5">
    <source>
        <dbReference type="Pfam" id="PF00675"/>
    </source>
</evidence>
<dbReference type="SUPFAM" id="SSF63411">
    <property type="entry name" value="LuxS/MPP-like metallohydrolase"/>
    <property type="match status" value="2"/>
</dbReference>
<protein>
    <submittedName>
        <fullName evidence="7">Protease 3</fullName>
        <ecNumber evidence="7">3.4.24.55</ecNumber>
    </submittedName>
</protein>
<dbReference type="Proteomes" id="UP000315010">
    <property type="component" value="Unassembled WGS sequence"/>
</dbReference>
<keyword evidence="7" id="KW-0378">Hydrolase</keyword>
<dbReference type="InterPro" id="IPR007863">
    <property type="entry name" value="Peptidase_M16_C"/>
</dbReference>